<dbReference type="Proteomes" id="UP000006000">
    <property type="component" value="Unassembled WGS sequence"/>
</dbReference>
<reference evidence="1 2" key="1">
    <citation type="submission" date="2007-03" db="EMBL/GenBank/DDBJ databases">
        <authorList>
            <person name="Fulton L."/>
            <person name="Clifton S."/>
            <person name="Fulton B."/>
            <person name="Xu J."/>
            <person name="Minx P."/>
            <person name="Pepin K.H."/>
            <person name="Johnson M."/>
            <person name="Thiruvilangam P."/>
            <person name="Bhonagiri V."/>
            <person name="Nash W.E."/>
            <person name="Mardis E.R."/>
            <person name="Wilson R.K."/>
        </authorList>
    </citation>
    <scope>NUCLEOTIDE SEQUENCE [LARGE SCALE GENOMIC DNA]</scope>
    <source>
        <strain evidence="1 2">ATCC 27560</strain>
    </source>
</reference>
<dbReference type="HOGENOM" id="CLU_3328085_0_0_9"/>
<gene>
    <name evidence="1" type="ORF">EUBVEN_01265</name>
</gene>
<dbReference type="AlphaFoldDB" id="A5Z6D2"/>
<organism evidence="1 2">
    <name type="scientific">Eubacterium ventriosum ATCC 27560</name>
    <dbReference type="NCBI Taxonomy" id="411463"/>
    <lineage>
        <taxon>Bacteria</taxon>
        <taxon>Bacillati</taxon>
        <taxon>Bacillota</taxon>
        <taxon>Clostridia</taxon>
        <taxon>Eubacteriales</taxon>
        <taxon>Eubacteriaceae</taxon>
        <taxon>Eubacterium</taxon>
    </lineage>
</organism>
<proteinExistence type="predicted"/>
<comment type="caution">
    <text evidence="1">The sequence shown here is derived from an EMBL/GenBank/DDBJ whole genome shotgun (WGS) entry which is preliminary data.</text>
</comment>
<sequence>MCIGWFLVSSYIILESTLPLPSARSGTKKLWQLRSPTF</sequence>
<evidence type="ECO:0000313" key="1">
    <source>
        <dbReference type="EMBL" id="EDM51357.1"/>
    </source>
</evidence>
<dbReference type="EMBL" id="AAVL02000033">
    <property type="protein sequence ID" value="EDM51357.1"/>
    <property type="molecule type" value="Genomic_DNA"/>
</dbReference>
<reference evidence="1 2" key="2">
    <citation type="submission" date="2007-04" db="EMBL/GenBank/DDBJ databases">
        <title>Draft genome sequence of Eubacterium ventriosum (ATCC 27560).</title>
        <authorList>
            <person name="Sudarsanam P."/>
            <person name="Ley R."/>
            <person name="Guruge J."/>
            <person name="Turnbaugh P.J."/>
            <person name="Mahowald M."/>
            <person name="Liep D."/>
            <person name="Gordon J."/>
        </authorList>
    </citation>
    <scope>NUCLEOTIDE SEQUENCE [LARGE SCALE GENOMIC DNA]</scope>
    <source>
        <strain evidence="1 2">ATCC 27560</strain>
    </source>
</reference>
<dbReference type="STRING" id="411463.EUBVEN_01265"/>
<name>A5Z6D2_9FIRM</name>
<protein>
    <submittedName>
        <fullName evidence="1">Uncharacterized protein</fullName>
    </submittedName>
</protein>
<accession>A5Z6D2</accession>
<evidence type="ECO:0000313" key="2">
    <source>
        <dbReference type="Proteomes" id="UP000006000"/>
    </source>
</evidence>